<comment type="caution">
    <text evidence="1">The sequence shown here is derived from an EMBL/GenBank/DDBJ whole genome shotgun (WGS) entry which is preliminary data.</text>
</comment>
<accession>A0A5C6SDV0</accession>
<protein>
    <submittedName>
        <fullName evidence="1">Uncharacterized protein</fullName>
    </submittedName>
</protein>
<sequence>MAPNTDIATRAFVVSLKAPCSGKTTNEFAEITGLSVRQVNRIYARAIERGVDPNHGLVVILDSYLEDAPRSGRPSTDLRIVIC</sequence>
<reference evidence="1 2" key="1">
    <citation type="submission" date="2019-07" db="EMBL/GenBank/DDBJ databases">
        <title>The First High-Quality Draft Genome Sequence of the Causal Agent of the Current Panama Disease Epidemic.</title>
        <authorList>
            <person name="Warmington R.J."/>
            <person name="Kay W."/>
            <person name="Jeffries A."/>
            <person name="Bebber D."/>
            <person name="Moore K."/>
            <person name="Studholme D.J."/>
        </authorList>
    </citation>
    <scope>NUCLEOTIDE SEQUENCE [LARGE SCALE GENOMIC DNA]</scope>
    <source>
        <strain evidence="1 2">TR4</strain>
    </source>
</reference>
<gene>
    <name evidence="1" type="ORF">FocTR4_00011942</name>
</gene>
<dbReference type="Proteomes" id="UP000321331">
    <property type="component" value="Unassembled WGS sequence"/>
</dbReference>
<organism evidence="1 2">
    <name type="scientific">Fusarium oxysporum f. sp. cubense</name>
    <dbReference type="NCBI Taxonomy" id="61366"/>
    <lineage>
        <taxon>Eukaryota</taxon>
        <taxon>Fungi</taxon>
        <taxon>Dikarya</taxon>
        <taxon>Ascomycota</taxon>
        <taxon>Pezizomycotina</taxon>
        <taxon>Sordariomycetes</taxon>
        <taxon>Hypocreomycetidae</taxon>
        <taxon>Hypocreales</taxon>
        <taxon>Nectriaceae</taxon>
        <taxon>Fusarium</taxon>
        <taxon>Fusarium oxysporum species complex</taxon>
    </lineage>
</organism>
<dbReference type="AlphaFoldDB" id="A0A5C6SDV0"/>
<proteinExistence type="predicted"/>
<evidence type="ECO:0000313" key="1">
    <source>
        <dbReference type="EMBL" id="TXB96725.1"/>
    </source>
</evidence>
<name>A0A5C6SDV0_FUSOC</name>
<dbReference type="EMBL" id="VMNF01000014">
    <property type="protein sequence ID" value="TXB96725.1"/>
    <property type="molecule type" value="Genomic_DNA"/>
</dbReference>
<evidence type="ECO:0000313" key="2">
    <source>
        <dbReference type="Proteomes" id="UP000321331"/>
    </source>
</evidence>